<comment type="caution">
    <text evidence="1">The sequence shown here is derived from an EMBL/GenBank/DDBJ whole genome shotgun (WGS) entry which is preliminary data.</text>
</comment>
<dbReference type="EMBL" id="JAQQWE010000007">
    <property type="protein sequence ID" value="KAK7946192.1"/>
    <property type="molecule type" value="Genomic_DNA"/>
</dbReference>
<dbReference type="RefSeq" id="XP_066696226.1">
    <property type="nucleotide sequence ID" value="XM_066846735.1"/>
</dbReference>
<evidence type="ECO:0000313" key="2">
    <source>
        <dbReference type="Proteomes" id="UP001391051"/>
    </source>
</evidence>
<organism evidence="1 2">
    <name type="scientific">Apiospora aurea</name>
    <dbReference type="NCBI Taxonomy" id="335848"/>
    <lineage>
        <taxon>Eukaryota</taxon>
        <taxon>Fungi</taxon>
        <taxon>Dikarya</taxon>
        <taxon>Ascomycota</taxon>
        <taxon>Pezizomycotina</taxon>
        <taxon>Sordariomycetes</taxon>
        <taxon>Xylariomycetidae</taxon>
        <taxon>Amphisphaeriales</taxon>
        <taxon>Apiosporaceae</taxon>
        <taxon>Apiospora</taxon>
    </lineage>
</organism>
<keyword evidence="2" id="KW-1185">Reference proteome</keyword>
<reference evidence="1 2" key="1">
    <citation type="submission" date="2023-01" db="EMBL/GenBank/DDBJ databases">
        <title>Analysis of 21 Apiospora genomes using comparative genomics revels a genus with tremendous synthesis potential of carbohydrate active enzymes and secondary metabolites.</title>
        <authorList>
            <person name="Sorensen T."/>
        </authorList>
    </citation>
    <scope>NUCLEOTIDE SEQUENCE [LARGE SCALE GENOMIC DNA]</scope>
    <source>
        <strain evidence="1 2">CBS 24483</strain>
    </source>
</reference>
<dbReference type="Proteomes" id="UP001391051">
    <property type="component" value="Unassembled WGS sequence"/>
</dbReference>
<name>A0ABR1Q2M4_9PEZI</name>
<evidence type="ECO:0000313" key="1">
    <source>
        <dbReference type="EMBL" id="KAK7946192.1"/>
    </source>
</evidence>
<sequence length="176" mass="18351">MISTASCANNARCQMPGLYTFTLPSCSDSRPDGGASIDKFLKALRALLGFRGASLSYNLLRQSALLLEAPVRIIAAYGAGLGRSPEPLQDAAAPLPFDKGAAEGGLIDVALVLDDNLLVLSQAVRLLTRLRLAGTVDSSSSLLRFEAPATREPGSLISFCMNKPASDLSIGSQGAL</sequence>
<protein>
    <submittedName>
        <fullName evidence="1">Uncharacterized protein</fullName>
    </submittedName>
</protein>
<accession>A0ABR1Q2M4</accession>
<proteinExistence type="predicted"/>
<dbReference type="GeneID" id="92079797"/>
<gene>
    <name evidence="1" type="ORF">PG986_010513</name>
</gene>